<dbReference type="EMBL" id="JPER01000009">
    <property type="protein sequence ID" value="KFZ30120.1"/>
    <property type="molecule type" value="Genomic_DNA"/>
</dbReference>
<dbReference type="STRING" id="435908.IDSA_11760"/>
<dbReference type="AlphaFoldDB" id="A0A094IR08"/>
<proteinExistence type="predicted"/>
<organism evidence="1 2">
    <name type="scientific">Pseudidiomarina salinarum</name>
    <dbReference type="NCBI Taxonomy" id="435908"/>
    <lineage>
        <taxon>Bacteria</taxon>
        <taxon>Pseudomonadati</taxon>
        <taxon>Pseudomonadota</taxon>
        <taxon>Gammaproteobacteria</taxon>
        <taxon>Alteromonadales</taxon>
        <taxon>Idiomarinaceae</taxon>
        <taxon>Pseudidiomarina</taxon>
    </lineage>
</organism>
<accession>A0A094IR08</accession>
<evidence type="ECO:0000313" key="1">
    <source>
        <dbReference type="EMBL" id="KFZ30120.1"/>
    </source>
</evidence>
<reference evidence="1 2" key="1">
    <citation type="submission" date="2014-06" db="EMBL/GenBank/DDBJ databases">
        <title>The draft genome sequence of Idiomarina salinarum ISL-52.</title>
        <authorList>
            <person name="Du J."/>
            <person name="Shao Z."/>
        </authorList>
    </citation>
    <scope>NUCLEOTIDE SEQUENCE [LARGE SCALE GENOMIC DNA]</scope>
    <source>
        <strain evidence="1 2">ISL-52</strain>
    </source>
</reference>
<comment type="caution">
    <text evidence="1">The sequence shown here is derived from an EMBL/GenBank/DDBJ whole genome shotgun (WGS) entry which is preliminary data.</text>
</comment>
<dbReference type="Proteomes" id="UP000054363">
    <property type="component" value="Unassembled WGS sequence"/>
</dbReference>
<keyword evidence="2" id="KW-1185">Reference proteome</keyword>
<sequence length="164" mass="18725">MGFLSIIAVLLGYAMLELHRASHTAQQRIDRSRSIIWQVTPDERIRAESDYPFAERTQHVLEPLSRLSQFELPQDNLWLLARSDDTLAMARLTDSWSPQQSVQLSERPAQLTPSYYISELGLNSVLKILSWLPVTREFAPDSLRLGFINTDATPAEIICDREPC</sequence>
<gene>
    <name evidence="1" type="ORF">IDSA_11760</name>
</gene>
<dbReference type="eggNOG" id="ENOG5030A1A">
    <property type="taxonomic scope" value="Bacteria"/>
</dbReference>
<evidence type="ECO:0000313" key="2">
    <source>
        <dbReference type="Proteomes" id="UP000054363"/>
    </source>
</evidence>
<protein>
    <submittedName>
        <fullName evidence="1">Uncharacterized protein</fullName>
    </submittedName>
</protein>
<name>A0A094IR08_9GAMM</name>